<organism evidence="1 2">
    <name type="scientific">Arcticibacter tournemirensis</name>
    <dbReference type="NCBI Taxonomy" id="699437"/>
    <lineage>
        <taxon>Bacteria</taxon>
        <taxon>Pseudomonadati</taxon>
        <taxon>Bacteroidota</taxon>
        <taxon>Sphingobacteriia</taxon>
        <taxon>Sphingobacteriales</taxon>
        <taxon>Sphingobacteriaceae</taxon>
        <taxon>Arcticibacter</taxon>
    </lineage>
</organism>
<comment type="caution">
    <text evidence="1">The sequence shown here is derived from an EMBL/GenBank/DDBJ whole genome shotgun (WGS) entry which is preliminary data.</text>
</comment>
<dbReference type="Proteomes" id="UP000322918">
    <property type="component" value="Unassembled WGS sequence"/>
</dbReference>
<gene>
    <name evidence="1" type="ORF">F1649_15670</name>
</gene>
<evidence type="ECO:0000313" key="2">
    <source>
        <dbReference type="Proteomes" id="UP000322918"/>
    </source>
</evidence>
<dbReference type="OrthoDB" id="9182727at2"/>
<name>A0A5M9GZD0_9SPHI</name>
<proteinExistence type="predicted"/>
<keyword evidence="2" id="KW-1185">Reference proteome</keyword>
<dbReference type="RefSeq" id="WP_141814974.1">
    <property type="nucleotide sequence ID" value="NZ_VFPL01000001.1"/>
</dbReference>
<evidence type="ECO:0008006" key="3">
    <source>
        <dbReference type="Google" id="ProtNLM"/>
    </source>
</evidence>
<accession>A0A5M9GZD0</accession>
<dbReference type="AlphaFoldDB" id="A0A5M9GZD0"/>
<sequence length="363" mass="42002">MTAGQLKGTLLEYIVRSLMINCGFTSVKADGHYVFAQRGTGLFFINGKGAAHDADVLMEPPIQMPFSYPSRLLFECKSYDKTIGLNVVRNVLGLRYDINEFEIVTDLTIAQRQKNRRASYAIANRKRYFYQVGVASVEEFSKPAFEFAANNKIPLLSMRWFLDDSTCDLFHAIDNSYIRSMPRDILNALYEFLKDKRPDARDDSTYSGLHDFLQMDEIVGEILTEFERVINSFVVGLLETGDLLFMFTRQGNITDFFTQQSGRNNLEARLRYFSDDPTKWTLEIHDYRYNSGEVPYRLEFKVPVALVSQWKAFNFDKVAGYNLKSEFFSRIFIFSQRASSNYGLPFTLINIDSQWLDNLRSEE</sequence>
<reference evidence="1 2" key="1">
    <citation type="submission" date="2019-09" db="EMBL/GenBank/DDBJ databases">
        <title>Pararcticibacter amylolyticus gen. nov., sp. nov., isolated from a rottenly hemp rope, and reclassification of Pedobacter tournemirensis as Pararcticibacter tournemirensis comb. nov.</title>
        <authorList>
            <person name="Cai Y."/>
        </authorList>
    </citation>
    <scope>NUCLEOTIDE SEQUENCE [LARGE SCALE GENOMIC DNA]</scope>
    <source>
        <strain evidence="1 2">TF5-37.2-LB10</strain>
    </source>
</reference>
<dbReference type="EMBL" id="VWNE01000026">
    <property type="protein sequence ID" value="KAA8480062.1"/>
    <property type="molecule type" value="Genomic_DNA"/>
</dbReference>
<protein>
    <recommendedName>
        <fullName evidence="3">Restriction endonuclease</fullName>
    </recommendedName>
</protein>
<evidence type="ECO:0000313" key="1">
    <source>
        <dbReference type="EMBL" id="KAA8480062.1"/>
    </source>
</evidence>